<sequence length="175" mass="19259">MLRKLCARVSRRRTRENTVLCIQADMTSYVEKASERLLILSGTDQTYNCGMLNTLFFHEDEGAGSNKGESNGQQIPDVSGNGVFPSEVDSGAEFGHLCADMVSWSEADSESKEKGQSNGSTSVPALEAKVNAMLQELPDVCQHQSALDEKSIYKDFCLALIMWDLPNFVWDPGGR</sequence>
<comment type="caution">
    <text evidence="2">The sequence shown here is derived from an EMBL/GenBank/DDBJ whole genome shotgun (WGS) entry which is preliminary data.</text>
</comment>
<feature type="compositionally biased region" description="Polar residues" evidence="1">
    <location>
        <begin position="67"/>
        <end position="76"/>
    </location>
</feature>
<feature type="region of interest" description="Disordered" evidence="1">
    <location>
        <begin position="63"/>
        <end position="86"/>
    </location>
</feature>
<dbReference type="AlphaFoldDB" id="A0A9D4V8M7"/>
<dbReference type="EMBL" id="JABFUD020000004">
    <property type="protein sequence ID" value="KAI5081470.1"/>
    <property type="molecule type" value="Genomic_DNA"/>
</dbReference>
<name>A0A9D4V8M7_ADICA</name>
<keyword evidence="3" id="KW-1185">Reference proteome</keyword>
<evidence type="ECO:0000313" key="3">
    <source>
        <dbReference type="Proteomes" id="UP000886520"/>
    </source>
</evidence>
<dbReference type="OrthoDB" id="10364967at2759"/>
<protein>
    <submittedName>
        <fullName evidence="2">Uncharacterized protein</fullName>
    </submittedName>
</protein>
<evidence type="ECO:0000313" key="2">
    <source>
        <dbReference type="EMBL" id="KAI5081470.1"/>
    </source>
</evidence>
<proteinExistence type="predicted"/>
<accession>A0A9D4V8M7</accession>
<reference evidence="2" key="1">
    <citation type="submission" date="2021-01" db="EMBL/GenBank/DDBJ databases">
        <title>Adiantum capillus-veneris genome.</title>
        <authorList>
            <person name="Fang Y."/>
            <person name="Liao Q."/>
        </authorList>
    </citation>
    <scope>NUCLEOTIDE SEQUENCE</scope>
    <source>
        <strain evidence="2">H3</strain>
        <tissue evidence="2">Leaf</tissue>
    </source>
</reference>
<dbReference type="Proteomes" id="UP000886520">
    <property type="component" value="Chromosome 4"/>
</dbReference>
<gene>
    <name evidence="2" type="ORF">GOP47_0004653</name>
</gene>
<organism evidence="2 3">
    <name type="scientific">Adiantum capillus-veneris</name>
    <name type="common">Maidenhair fern</name>
    <dbReference type="NCBI Taxonomy" id="13818"/>
    <lineage>
        <taxon>Eukaryota</taxon>
        <taxon>Viridiplantae</taxon>
        <taxon>Streptophyta</taxon>
        <taxon>Embryophyta</taxon>
        <taxon>Tracheophyta</taxon>
        <taxon>Polypodiopsida</taxon>
        <taxon>Polypodiidae</taxon>
        <taxon>Polypodiales</taxon>
        <taxon>Pteridineae</taxon>
        <taxon>Pteridaceae</taxon>
        <taxon>Vittarioideae</taxon>
        <taxon>Adiantum</taxon>
    </lineage>
</organism>
<evidence type="ECO:0000256" key="1">
    <source>
        <dbReference type="SAM" id="MobiDB-lite"/>
    </source>
</evidence>